<organism evidence="1 2">
    <name type="scientific">Bacillus spongiae</name>
    <dbReference type="NCBI Taxonomy" id="2683610"/>
    <lineage>
        <taxon>Bacteria</taxon>
        <taxon>Bacillati</taxon>
        <taxon>Bacillota</taxon>
        <taxon>Bacilli</taxon>
        <taxon>Bacillales</taxon>
        <taxon>Bacillaceae</taxon>
        <taxon>Bacillus</taxon>
    </lineage>
</organism>
<comment type="caution">
    <text evidence="1">The sequence shown here is derived from an EMBL/GenBank/DDBJ whole genome shotgun (WGS) entry which is preliminary data.</text>
</comment>
<protein>
    <recommendedName>
        <fullName evidence="3">DUF4359 domain-containing protein</fullName>
    </recommendedName>
</protein>
<dbReference type="RefSeq" id="WP_336588323.1">
    <property type="nucleotide sequence ID" value="NZ_JBBAXC010000017.1"/>
</dbReference>
<evidence type="ECO:0008006" key="3">
    <source>
        <dbReference type="Google" id="ProtNLM"/>
    </source>
</evidence>
<evidence type="ECO:0000313" key="1">
    <source>
        <dbReference type="EMBL" id="MEI5908877.1"/>
    </source>
</evidence>
<proteinExistence type="predicted"/>
<name>A0ABU8HIA0_9BACI</name>
<evidence type="ECO:0000313" key="2">
    <source>
        <dbReference type="Proteomes" id="UP001312865"/>
    </source>
</evidence>
<dbReference type="Proteomes" id="UP001312865">
    <property type="component" value="Unassembled WGS sequence"/>
</dbReference>
<sequence>MSQIKRILLFVLLVSITIFMIMTQPNEADFYSWLEDQHDIHCESFTCSQTSESSRSVTYIETGSYIEKGYLIFHTIDKTYEKDDGTSFTVKVLGIFGAYIPLIDEIR</sequence>
<gene>
    <name evidence="1" type="ORF">WAK64_17650</name>
</gene>
<dbReference type="EMBL" id="JBBAXC010000017">
    <property type="protein sequence ID" value="MEI5908877.1"/>
    <property type="molecule type" value="Genomic_DNA"/>
</dbReference>
<keyword evidence="2" id="KW-1185">Reference proteome</keyword>
<reference evidence="1 2" key="1">
    <citation type="journal article" date="2018" name="J. Microbiol.">
        <title>Bacillus spongiae sp. nov., isolated from sponge of Jeju Island.</title>
        <authorList>
            <person name="Lee G.E."/>
            <person name="Im W.T."/>
            <person name="Park J.S."/>
        </authorList>
    </citation>
    <scope>NUCLEOTIDE SEQUENCE [LARGE SCALE GENOMIC DNA]</scope>
    <source>
        <strain evidence="1 2">135PIL107-10</strain>
    </source>
</reference>
<accession>A0ABU8HIA0</accession>